<dbReference type="GO" id="GO:0008270">
    <property type="term" value="F:zinc ion binding"/>
    <property type="evidence" value="ECO:0007669"/>
    <property type="project" value="UniProtKB-KW"/>
</dbReference>
<dbReference type="InterPro" id="IPR001841">
    <property type="entry name" value="Znf_RING"/>
</dbReference>
<proteinExistence type="predicted"/>
<dbReference type="InterPro" id="IPR051834">
    <property type="entry name" value="RING_finger_E3_ligase"/>
</dbReference>
<dbReference type="PANTHER" id="PTHR45931:SF25">
    <property type="entry name" value="E3 UBIQUITIN-PROTEIN LIGASE RLIM-LIKE ISOFORM X1"/>
    <property type="match status" value="1"/>
</dbReference>
<evidence type="ECO:0000313" key="8">
    <source>
        <dbReference type="Proteomes" id="UP000596660"/>
    </source>
</evidence>
<dbReference type="Gene3D" id="3.30.40.10">
    <property type="entry name" value="Zinc/RING finger domain, C3HC4 (zinc finger)"/>
    <property type="match status" value="1"/>
</dbReference>
<evidence type="ECO:0000256" key="3">
    <source>
        <dbReference type="ARBA" id="ARBA00022833"/>
    </source>
</evidence>
<dbReference type="Pfam" id="PF13639">
    <property type="entry name" value="zf-RING_2"/>
    <property type="match status" value="1"/>
</dbReference>
<keyword evidence="3" id="KW-0862">Zinc</keyword>
<evidence type="ECO:0000256" key="1">
    <source>
        <dbReference type="ARBA" id="ARBA00022723"/>
    </source>
</evidence>
<dbReference type="GO" id="GO:0005634">
    <property type="term" value="C:nucleus"/>
    <property type="evidence" value="ECO:0007669"/>
    <property type="project" value="TreeGrafter"/>
</dbReference>
<feature type="compositionally biased region" description="Basic and acidic residues" evidence="5">
    <location>
        <begin position="401"/>
        <end position="410"/>
    </location>
</feature>
<evidence type="ECO:0000256" key="4">
    <source>
        <dbReference type="PROSITE-ProRule" id="PRU00175"/>
    </source>
</evidence>
<protein>
    <recommendedName>
        <fullName evidence="6">RING-type domain-containing protein</fullName>
    </recommendedName>
</protein>
<dbReference type="InterPro" id="IPR013083">
    <property type="entry name" value="Znf_RING/FYVE/PHD"/>
</dbReference>
<gene>
    <name evidence="7" type="primary">LOC110726765</name>
</gene>
<keyword evidence="2 4" id="KW-0863">Zinc-finger</keyword>
<feature type="compositionally biased region" description="Basic and acidic residues" evidence="5">
    <location>
        <begin position="175"/>
        <end position="187"/>
    </location>
</feature>
<dbReference type="AlphaFoldDB" id="A0A803M9V1"/>
<dbReference type="SUPFAM" id="SSF57850">
    <property type="entry name" value="RING/U-box"/>
    <property type="match status" value="1"/>
</dbReference>
<dbReference type="Proteomes" id="UP000596660">
    <property type="component" value="Unplaced"/>
</dbReference>
<dbReference type="OMA" id="MMARELQ"/>
<feature type="region of interest" description="Disordered" evidence="5">
    <location>
        <begin position="56"/>
        <end position="76"/>
    </location>
</feature>
<accession>A0A803M9V1</accession>
<organism evidence="7 8">
    <name type="scientific">Chenopodium quinoa</name>
    <name type="common">Quinoa</name>
    <dbReference type="NCBI Taxonomy" id="63459"/>
    <lineage>
        <taxon>Eukaryota</taxon>
        <taxon>Viridiplantae</taxon>
        <taxon>Streptophyta</taxon>
        <taxon>Embryophyta</taxon>
        <taxon>Tracheophyta</taxon>
        <taxon>Spermatophyta</taxon>
        <taxon>Magnoliopsida</taxon>
        <taxon>eudicotyledons</taxon>
        <taxon>Gunneridae</taxon>
        <taxon>Pentapetalae</taxon>
        <taxon>Caryophyllales</taxon>
        <taxon>Chenopodiaceae</taxon>
        <taxon>Chenopodioideae</taxon>
        <taxon>Atripliceae</taxon>
        <taxon>Chenopodium</taxon>
    </lineage>
</organism>
<feature type="region of interest" description="Disordered" evidence="5">
    <location>
        <begin position="155"/>
        <end position="187"/>
    </location>
</feature>
<evidence type="ECO:0000256" key="2">
    <source>
        <dbReference type="ARBA" id="ARBA00022771"/>
    </source>
</evidence>
<keyword evidence="8" id="KW-1185">Reference proteome</keyword>
<feature type="region of interest" description="Disordered" evidence="5">
    <location>
        <begin position="286"/>
        <end position="319"/>
    </location>
</feature>
<evidence type="ECO:0000259" key="6">
    <source>
        <dbReference type="PROSITE" id="PS50089"/>
    </source>
</evidence>
<sequence length="672" mass="73806">MSDGESYWVLNCLAFLGFRKKNSRLGANLNLTGAHSDSDLKDIDQVLVVPDTPDRVSKQTKNVSKIPKPMEASSRNSALTIRGNIDRRNRRLGDIYHASRNFSRSGGNLGDVARIQGANSSSVPSSSLRNAPLSSTVASKTLKHNDRHNCNHQRMEDDRVSHSSLPGISSHHCKRSQDKGKVKVGHDNPVHTNAWSLKGDNTICLVTSDHDTGEGLSVPPHSSRVPSTTRQKRFVRNGCISPHNIEKTKRLAETSGNGSENAECAAEPGGSRLVIDVGEVPSKQNAASQAKGKGLLIPDSSPKGHAVRRSDGGNFVDGGSKRTEKDCIIVQHTSGNPNKLVLGKSTSSCPSKSSEQKPVLSEGQLHTPSSVVKRQRKHDLSLGSPEKHDEVICLSSGGESSTRKSVRDHGGFPQSESGSLLAVNGFSSEVGESVSQTENDSEARAVQLQVDEMMARELQEQLYNEISEPTSDERFSSVGWVLPQEDRVHPAYLRGSRRAHASVAAPPSIRHQASQSQSLRNRLFRRGAQARRPPRLRSHVYRHPRGRMFPSDMDVDMRVDLLERLEAVVNDDIRMVNQLLDPDREFGEDDYEMLLALDENNHAHLGASVAQIGNLPESIVHNDDCEVCSICLETPVIGDAMRHLPCLHKFHKDCIDPWLSRRRSCPVCKSDI</sequence>
<reference evidence="7" key="2">
    <citation type="submission" date="2021-03" db="UniProtKB">
        <authorList>
            <consortium name="EnsemblPlants"/>
        </authorList>
    </citation>
    <scope>IDENTIFICATION</scope>
</reference>
<reference evidence="7" key="1">
    <citation type="journal article" date="2017" name="Nature">
        <title>The genome of Chenopodium quinoa.</title>
        <authorList>
            <person name="Jarvis D.E."/>
            <person name="Ho Y.S."/>
            <person name="Lightfoot D.J."/>
            <person name="Schmoeckel S.M."/>
            <person name="Li B."/>
            <person name="Borm T.J.A."/>
            <person name="Ohyanagi H."/>
            <person name="Mineta K."/>
            <person name="Michell C.T."/>
            <person name="Saber N."/>
            <person name="Kharbatia N.M."/>
            <person name="Rupper R.R."/>
            <person name="Sharp A.R."/>
            <person name="Dally N."/>
            <person name="Boughton B.A."/>
            <person name="Woo Y.H."/>
            <person name="Gao G."/>
            <person name="Schijlen E.G.W.M."/>
            <person name="Guo X."/>
            <person name="Momin A.A."/>
            <person name="Negrao S."/>
            <person name="Al-Babili S."/>
            <person name="Gehring C."/>
            <person name="Roessner U."/>
            <person name="Jung C."/>
            <person name="Murphy K."/>
            <person name="Arold S.T."/>
            <person name="Gojobori T."/>
            <person name="van der Linden C.G."/>
            <person name="van Loo E.N."/>
            <person name="Jellen E.N."/>
            <person name="Maughan P.J."/>
            <person name="Tester M."/>
        </authorList>
    </citation>
    <scope>NUCLEOTIDE SEQUENCE [LARGE SCALE GENOMIC DNA]</scope>
    <source>
        <strain evidence="7">cv. PI 614886</strain>
    </source>
</reference>
<evidence type="ECO:0000256" key="5">
    <source>
        <dbReference type="SAM" id="MobiDB-lite"/>
    </source>
</evidence>
<dbReference type="CDD" id="cd16454">
    <property type="entry name" value="RING-H2_PA-TM-RING"/>
    <property type="match status" value="1"/>
</dbReference>
<dbReference type="GO" id="GO:0061630">
    <property type="term" value="F:ubiquitin protein ligase activity"/>
    <property type="evidence" value="ECO:0007669"/>
    <property type="project" value="TreeGrafter"/>
</dbReference>
<dbReference type="SMART" id="SM00184">
    <property type="entry name" value="RING"/>
    <property type="match status" value="1"/>
</dbReference>
<dbReference type="FunFam" id="3.30.40.10:FF:000594">
    <property type="entry name" value="RING/U-box superfamily protein"/>
    <property type="match status" value="1"/>
</dbReference>
<evidence type="ECO:0000313" key="7">
    <source>
        <dbReference type="EnsemblPlants" id="AUR62025677-RA:cds"/>
    </source>
</evidence>
<name>A0A803M9V1_CHEQI</name>
<feature type="region of interest" description="Disordered" evidence="5">
    <location>
        <begin position="338"/>
        <end position="419"/>
    </location>
</feature>
<dbReference type="Gramene" id="AUR62025677-RA">
    <property type="protein sequence ID" value="AUR62025677-RA:cds"/>
    <property type="gene ID" value="AUR62025677"/>
</dbReference>
<dbReference type="PANTHER" id="PTHR45931">
    <property type="entry name" value="SI:CH211-59O9.10"/>
    <property type="match status" value="1"/>
</dbReference>
<dbReference type="EnsemblPlants" id="AUR62025677-RA">
    <property type="protein sequence ID" value="AUR62025677-RA:cds"/>
    <property type="gene ID" value="AUR62025677"/>
</dbReference>
<dbReference type="GO" id="GO:0006511">
    <property type="term" value="P:ubiquitin-dependent protein catabolic process"/>
    <property type="evidence" value="ECO:0007669"/>
    <property type="project" value="TreeGrafter"/>
</dbReference>
<dbReference type="PROSITE" id="PS50089">
    <property type="entry name" value="ZF_RING_2"/>
    <property type="match status" value="1"/>
</dbReference>
<feature type="domain" description="RING-type" evidence="6">
    <location>
        <begin position="628"/>
        <end position="669"/>
    </location>
</feature>
<keyword evidence="1" id="KW-0479">Metal-binding</keyword>